<sequence>MKIEVNIENQLEEIWAKIGFTEEEAENQYQEINEKVQELFRQVLKNNMHQMHLLEAEAQKTESKLAEKFRSYGVDETYTVNENIPLRQRISNANNRIDRLEKEMENQRKEYKILFDALTQSFNTLEIFERGDFATEGTNFSRAKIARMTELLSTMKEIIDKRNAEVDQICSELQVLHENLELGPVERPRTLGEEVLEEIRNKRTRLQNILAKNQGNRKALVKQIRKIERVLGNEPKEIDESEKCSRAYVNSLSEYLNELLGEKERRIPEFIEDAKSKLIELWGELHIPVPSSDDFPFAYSQNYVPRTLVALESEINRLENLKEHIAPLLKLCYEREEILAEYNRLNALTNRTNRLTTRKYSMATALVAEERSRKQCAIDLPRINNRLVPLLEDYQSTFGEPFLWDGQELLEVVLEQIEEDRETKALLQSRTARRKSPNKSKIVKSPTSLSPRSQK</sequence>
<dbReference type="VEuPathDB" id="TrichDB:TRFO_08391"/>
<dbReference type="GO" id="GO:0008017">
    <property type="term" value="F:microtubule binding"/>
    <property type="evidence" value="ECO:0007669"/>
    <property type="project" value="InterPro"/>
</dbReference>
<comment type="caution">
    <text evidence="3">The sequence shown here is derived from an EMBL/GenBank/DDBJ whole genome shotgun (WGS) entry which is preliminary data.</text>
</comment>
<dbReference type="InterPro" id="IPR007145">
    <property type="entry name" value="MAP65_Ase1_PRC1"/>
</dbReference>
<evidence type="ECO:0000313" key="3">
    <source>
        <dbReference type="EMBL" id="OHS99453.1"/>
    </source>
</evidence>
<protein>
    <recommendedName>
        <fullName evidence="5">Protein regulator of cytokinesis 1</fullName>
    </recommendedName>
</protein>
<evidence type="ECO:0000256" key="2">
    <source>
        <dbReference type="SAM" id="MobiDB-lite"/>
    </source>
</evidence>
<dbReference type="Pfam" id="PF03999">
    <property type="entry name" value="MAP65_ASE1"/>
    <property type="match status" value="1"/>
</dbReference>
<dbReference type="RefSeq" id="XP_068352590.1">
    <property type="nucleotide sequence ID" value="XM_068494256.1"/>
</dbReference>
<accession>A0A1J4JPK5</accession>
<dbReference type="OrthoDB" id="642895at2759"/>
<feature type="compositionally biased region" description="Basic residues" evidence="2">
    <location>
        <begin position="431"/>
        <end position="442"/>
    </location>
</feature>
<dbReference type="Gene3D" id="1.20.58.1520">
    <property type="match status" value="1"/>
</dbReference>
<dbReference type="GO" id="GO:0000226">
    <property type="term" value="P:microtubule cytoskeleton organization"/>
    <property type="evidence" value="ECO:0007669"/>
    <property type="project" value="InterPro"/>
</dbReference>
<feature type="compositionally biased region" description="Polar residues" evidence="2">
    <location>
        <begin position="445"/>
        <end position="455"/>
    </location>
</feature>
<dbReference type="PANTHER" id="PTHR19321">
    <property type="entry name" value="PROTEIN REGULATOR OF CYTOKINESIS 1 PRC1-RELATED"/>
    <property type="match status" value="1"/>
</dbReference>
<evidence type="ECO:0008006" key="5">
    <source>
        <dbReference type="Google" id="ProtNLM"/>
    </source>
</evidence>
<dbReference type="GeneID" id="94828960"/>
<evidence type="ECO:0000313" key="4">
    <source>
        <dbReference type="Proteomes" id="UP000179807"/>
    </source>
</evidence>
<proteinExistence type="predicted"/>
<keyword evidence="4" id="KW-1185">Reference proteome</keyword>
<organism evidence="3 4">
    <name type="scientific">Tritrichomonas foetus</name>
    <dbReference type="NCBI Taxonomy" id="1144522"/>
    <lineage>
        <taxon>Eukaryota</taxon>
        <taxon>Metamonada</taxon>
        <taxon>Parabasalia</taxon>
        <taxon>Tritrichomonadida</taxon>
        <taxon>Tritrichomonadidae</taxon>
        <taxon>Tritrichomonas</taxon>
    </lineage>
</organism>
<evidence type="ECO:0000256" key="1">
    <source>
        <dbReference type="SAM" id="Coils"/>
    </source>
</evidence>
<name>A0A1J4JPK5_9EUKA</name>
<dbReference type="GO" id="GO:0005819">
    <property type="term" value="C:spindle"/>
    <property type="evidence" value="ECO:0007669"/>
    <property type="project" value="TreeGrafter"/>
</dbReference>
<feature type="coiled-coil region" evidence="1">
    <location>
        <begin position="22"/>
        <end position="117"/>
    </location>
</feature>
<dbReference type="GO" id="GO:0005737">
    <property type="term" value="C:cytoplasm"/>
    <property type="evidence" value="ECO:0007669"/>
    <property type="project" value="TreeGrafter"/>
</dbReference>
<dbReference type="PANTHER" id="PTHR19321:SF41">
    <property type="entry name" value="FASCETTO-RELATED"/>
    <property type="match status" value="1"/>
</dbReference>
<dbReference type="AlphaFoldDB" id="A0A1J4JPK5"/>
<dbReference type="Proteomes" id="UP000179807">
    <property type="component" value="Unassembled WGS sequence"/>
</dbReference>
<gene>
    <name evidence="3" type="ORF">TRFO_08391</name>
</gene>
<feature type="region of interest" description="Disordered" evidence="2">
    <location>
        <begin position="426"/>
        <end position="455"/>
    </location>
</feature>
<keyword evidence="1" id="KW-0175">Coiled coil</keyword>
<dbReference type="EMBL" id="MLAK01001004">
    <property type="protein sequence ID" value="OHS99453.1"/>
    <property type="molecule type" value="Genomic_DNA"/>
</dbReference>
<reference evidence="3" key="1">
    <citation type="submission" date="2016-10" db="EMBL/GenBank/DDBJ databases">
        <authorList>
            <person name="Benchimol M."/>
            <person name="Almeida L.G."/>
            <person name="Vasconcelos A.T."/>
            <person name="Perreira-Neves A."/>
            <person name="Rosa I.A."/>
            <person name="Tasca T."/>
            <person name="Bogo M.R."/>
            <person name="de Souza W."/>
        </authorList>
    </citation>
    <scope>NUCLEOTIDE SEQUENCE [LARGE SCALE GENOMIC DNA]</scope>
    <source>
        <strain evidence="3">K</strain>
    </source>
</reference>